<dbReference type="Pfam" id="PF01464">
    <property type="entry name" value="SLT"/>
    <property type="match status" value="1"/>
</dbReference>
<proteinExistence type="inferred from homology"/>
<dbReference type="PANTHER" id="PTHR37423">
    <property type="entry name" value="SOLUBLE LYTIC MUREIN TRANSGLYCOSYLASE-RELATED"/>
    <property type="match status" value="1"/>
</dbReference>
<dbReference type="AlphaFoldDB" id="A0A4R4A7C0"/>
<dbReference type="PANTHER" id="PTHR37423:SF2">
    <property type="entry name" value="MEMBRANE-BOUND LYTIC MUREIN TRANSGLYCOSYLASE C"/>
    <property type="match status" value="1"/>
</dbReference>
<dbReference type="GO" id="GO:0008933">
    <property type="term" value="F:peptidoglycan lytic transglycosylase activity"/>
    <property type="evidence" value="ECO:0007669"/>
    <property type="project" value="InterPro"/>
</dbReference>
<dbReference type="Proteomes" id="UP000295247">
    <property type="component" value="Unassembled WGS sequence"/>
</dbReference>
<dbReference type="InterPro" id="IPR023346">
    <property type="entry name" value="Lysozyme-like_dom_sf"/>
</dbReference>
<reference evidence="4 5" key="1">
    <citation type="submission" date="2019-03" db="EMBL/GenBank/DDBJ databases">
        <title>Genomic Encyclopedia of Type Strains, Phase IV (KMG-IV): sequencing the most valuable type-strain genomes for metagenomic binning, comparative biology and taxonomic classification.</title>
        <authorList>
            <person name="Goeker M."/>
        </authorList>
    </citation>
    <scope>NUCLEOTIDE SEQUENCE [LARGE SCALE GENOMIC DNA]</scope>
    <source>
        <strain evidence="4 5">DSM 203</strain>
    </source>
</reference>
<sequence length="237" mass="25831">MPLLLVLLLILPSAGWCSLSDGQRLLPVAPDVPRPSRAEVEAMVPEIAKARGVEEALVLAVIAAESNFNAHAVSHAGAVGLMQLMPETAADYGVGSVESLFDARTNLRVGTRHLKRLLNKYDNDYGRAVMAYNAGEGVVDRTNSRVTYLETLNYTEAVLLQYVRNGGRAPTQAALRQVRALRGMRHAGGARRLMKRYLDPSLLSLKVKPTLDLPSLSPRLHEPGPASRPMFELDTGR</sequence>
<feature type="domain" description="Transglycosylase SLT" evidence="3">
    <location>
        <begin position="46"/>
        <end position="147"/>
    </location>
</feature>
<accession>A0A4R4A7C0</accession>
<feature type="region of interest" description="Disordered" evidence="2">
    <location>
        <begin position="213"/>
        <end position="237"/>
    </location>
</feature>
<dbReference type="SUPFAM" id="SSF53955">
    <property type="entry name" value="Lysozyme-like"/>
    <property type="match status" value="1"/>
</dbReference>
<dbReference type="InterPro" id="IPR008258">
    <property type="entry name" value="Transglycosylase_SLT_dom_1"/>
</dbReference>
<dbReference type="CDD" id="cd00254">
    <property type="entry name" value="LT-like"/>
    <property type="match status" value="1"/>
</dbReference>
<dbReference type="RefSeq" id="WP_123140465.1">
    <property type="nucleotide sequence ID" value="NZ_NRRH01000015.1"/>
</dbReference>
<dbReference type="GO" id="GO:0016020">
    <property type="term" value="C:membrane"/>
    <property type="evidence" value="ECO:0007669"/>
    <property type="project" value="InterPro"/>
</dbReference>
<evidence type="ECO:0000313" key="5">
    <source>
        <dbReference type="Proteomes" id="UP000295247"/>
    </source>
</evidence>
<protein>
    <submittedName>
        <fullName evidence="4">Transglycosylase-like protein with SLT domain</fullName>
    </submittedName>
</protein>
<evidence type="ECO:0000256" key="1">
    <source>
        <dbReference type="ARBA" id="ARBA00007734"/>
    </source>
</evidence>
<comment type="similarity">
    <text evidence="1">Belongs to the transglycosylase Slt family.</text>
</comment>
<evidence type="ECO:0000259" key="3">
    <source>
        <dbReference type="Pfam" id="PF01464"/>
    </source>
</evidence>
<gene>
    <name evidence="4" type="ORF">EDC29_10980</name>
</gene>
<evidence type="ECO:0000256" key="2">
    <source>
        <dbReference type="SAM" id="MobiDB-lite"/>
    </source>
</evidence>
<dbReference type="EMBL" id="SMDC01000009">
    <property type="protein sequence ID" value="TCW34718.1"/>
    <property type="molecule type" value="Genomic_DNA"/>
</dbReference>
<name>A0A4R4A7C0_MARGR</name>
<organism evidence="4 5">
    <name type="scientific">Marichromatium gracile</name>
    <name type="common">Chromatium gracile</name>
    <dbReference type="NCBI Taxonomy" id="1048"/>
    <lineage>
        <taxon>Bacteria</taxon>
        <taxon>Pseudomonadati</taxon>
        <taxon>Pseudomonadota</taxon>
        <taxon>Gammaproteobacteria</taxon>
        <taxon>Chromatiales</taxon>
        <taxon>Chromatiaceae</taxon>
        <taxon>Marichromatium</taxon>
    </lineage>
</organism>
<evidence type="ECO:0000313" key="4">
    <source>
        <dbReference type="EMBL" id="TCW34718.1"/>
    </source>
</evidence>
<dbReference type="Gene3D" id="1.10.530.10">
    <property type="match status" value="1"/>
</dbReference>
<dbReference type="GO" id="GO:0000270">
    <property type="term" value="P:peptidoglycan metabolic process"/>
    <property type="evidence" value="ECO:0007669"/>
    <property type="project" value="InterPro"/>
</dbReference>
<comment type="caution">
    <text evidence="4">The sequence shown here is derived from an EMBL/GenBank/DDBJ whole genome shotgun (WGS) entry which is preliminary data.</text>
</comment>
<dbReference type="PROSITE" id="PS00922">
    <property type="entry name" value="TRANSGLYCOSYLASE"/>
    <property type="match status" value="1"/>
</dbReference>
<dbReference type="InterPro" id="IPR000189">
    <property type="entry name" value="Transglyc_AS"/>
</dbReference>